<proteinExistence type="predicted"/>
<gene>
    <name evidence="1" type="ORF">SAMN04488121_101513</name>
</gene>
<dbReference type="AlphaFoldDB" id="A0A1G7HL72"/>
<dbReference type="Proteomes" id="UP000199045">
    <property type="component" value="Unassembled WGS sequence"/>
</dbReference>
<sequence length="96" mass="10411">MYKAKTILTTVAILALVGGVLALKINRISNFFYSNGTTLTTTVLGGPLVTMTYCTVPFATAYTTQPRPFVFSKTTCWHTTSILSTCPCTMVVYATL</sequence>
<name>A0A1G7HL72_CHIFI</name>
<protein>
    <submittedName>
        <fullName evidence="1">Uncharacterized protein</fullName>
    </submittedName>
</protein>
<dbReference type="EMBL" id="FNBN01000001">
    <property type="protein sequence ID" value="SDF01111.1"/>
    <property type="molecule type" value="Genomic_DNA"/>
</dbReference>
<organism evidence="1 2">
    <name type="scientific">Chitinophaga filiformis</name>
    <name type="common">Myxococcus filiformis</name>
    <name type="synonym">Flexibacter filiformis</name>
    <dbReference type="NCBI Taxonomy" id="104663"/>
    <lineage>
        <taxon>Bacteria</taxon>
        <taxon>Pseudomonadati</taxon>
        <taxon>Bacteroidota</taxon>
        <taxon>Chitinophagia</taxon>
        <taxon>Chitinophagales</taxon>
        <taxon>Chitinophagaceae</taxon>
        <taxon>Chitinophaga</taxon>
    </lineage>
</organism>
<accession>A0A1G7HL72</accession>
<evidence type="ECO:0000313" key="2">
    <source>
        <dbReference type="Proteomes" id="UP000199045"/>
    </source>
</evidence>
<evidence type="ECO:0000313" key="1">
    <source>
        <dbReference type="EMBL" id="SDF01111.1"/>
    </source>
</evidence>
<reference evidence="1 2" key="1">
    <citation type="submission" date="2016-10" db="EMBL/GenBank/DDBJ databases">
        <authorList>
            <person name="de Groot N.N."/>
        </authorList>
    </citation>
    <scope>NUCLEOTIDE SEQUENCE [LARGE SCALE GENOMIC DNA]</scope>
    <source>
        <strain evidence="1 2">DSM 527</strain>
    </source>
</reference>